<dbReference type="InterPro" id="IPR005119">
    <property type="entry name" value="LysR_subst-bd"/>
</dbReference>
<accession>A8GIM0</accession>
<dbReference type="GO" id="GO:0003700">
    <property type="term" value="F:DNA-binding transcription factor activity"/>
    <property type="evidence" value="ECO:0007669"/>
    <property type="project" value="InterPro"/>
</dbReference>
<organism evidence="6">
    <name type="scientific">Serratia proteamaculans (strain 568)</name>
    <dbReference type="NCBI Taxonomy" id="399741"/>
    <lineage>
        <taxon>Bacteria</taxon>
        <taxon>Pseudomonadati</taxon>
        <taxon>Pseudomonadota</taxon>
        <taxon>Gammaproteobacteria</taxon>
        <taxon>Enterobacterales</taxon>
        <taxon>Yersiniaceae</taxon>
        <taxon>Serratia</taxon>
    </lineage>
</organism>
<dbReference type="InterPro" id="IPR000847">
    <property type="entry name" value="LysR_HTH_N"/>
</dbReference>
<feature type="domain" description="HTH lysR-type" evidence="5">
    <location>
        <begin position="1"/>
        <end position="60"/>
    </location>
</feature>
<dbReference type="InterPro" id="IPR058163">
    <property type="entry name" value="LysR-type_TF_proteobact-type"/>
</dbReference>
<evidence type="ECO:0000256" key="1">
    <source>
        <dbReference type="ARBA" id="ARBA00009437"/>
    </source>
</evidence>
<evidence type="ECO:0000313" key="6">
    <source>
        <dbReference type="EMBL" id="ABV42960.1"/>
    </source>
</evidence>
<gene>
    <name evidence="6" type="ordered locus">Spro_3864</name>
</gene>
<dbReference type="KEGG" id="spe:Spro_3864"/>
<dbReference type="HOGENOM" id="CLU_039613_16_1_6"/>
<evidence type="ECO:0000256" key="2">
    <source>
        <dbReference type="ARBA" id="ARBA00023015"/>
    </source>
</evidence>
<dbReference type="PANTHER" id="PTHR30537">
    <property type="entry name" value="HTH-TYPE TRANSCRIPTIONAL REGULATOR"/>
    <property type="match status" value="1"/>
</dbReference>
<dbReference type="EMBL" id="CP000826">
    <property type="protein sequence ID" value="ABV42960.1"/>
    <property type="molecule type" value="Genomic_DNA"/>
</dbReference>
<name>A8GIM0_SERP5</name>
<dbReference type="Gene3D" id="3.40.190.290">
    <property type="match status" value="1"/>
</dbReference>
<dbReference type="SUPFAM" id="SSF53850">
    <property type="entry name" value="Periplasmic binding protein-like II"/>
    <property type="match status" value="1"/>
</dbReference>
<keyword evidence="2" id="KW-0805">Transcription regulation</keyword>
<evidence type="ECO:0000259" key="5">
    <source>
        <dbReference type="PROSITE" id="PS50931"/>
    </source>
</evidence>
<dbReference type="InterPro" id="IPR036388">
    <property type="entry name" value="WH-like_DNA-bd_sf"/>
</dbReference>
<keyword evidence="4" id="KW-0804">Transcription</keyword>
<protein>
    <submittedName>
        <fullName evidence="6">Transcriptional regulator, LysR family</fullName>
    </submittedName>
</protein>
<sequence length="304" mass="34587">MQNRLEALQIFCAAAEESSFKQVAIRLAISPQKVTRAIKELERLRGEQLFHRNTRQIKITQFGADFAEQAKQVISQFEQLFPDKHKMREDIRGIVRITAPNTFGREVVMPALTELAVLYPAITLEFHLANTHSNLVDEEIDIGVRIGFLHDQTCVVRQPKMMPFYLVAAPSLLARTGLPKSIEELSSLPIIALINRKTGRYWPWEFSNKRRFHPEQAAFITDDPDIERNAALAGIGFGHMAGYLVEKYLASGQLISVLPNDAPEPWPLNLYRPYQEPVPARIRLVFDYLYEKLSQPAYGLDDAG</sequence>
<keyword evidence="3" id="KW-0238">DNA-binding</keyword>
<evidence type="ECO:0000256" key="4">
    <source>
        <dbReference type="ARBA" id="ARBA00023163"/>
    </source>
</evidence>
<dbReference type="PROSITE" id="PS50931">
    <property type="entry name" value="HTH_LYSR"/>
    <property type="match status" value="1"/>
</dbReference>
<evidence type="ECO:0000256" key="3">
    <source>
        <dbReference type="ARBA" id="ARBA00023125"/>
    </source>
</evidence>
<dbReference type="Pfam" id="PF00126">
    <property type="entry name" value="HTH_1"/>
    <property type="match status" value="1"/>
</dbReference>
<dbReference type="Pfam" id="PF03466">
    <property type="entry name" value="LysR_substrate"/>
    <property type="match status" value="1"/>
</dbReference>
<dbReference type="CDD" id="cd08422">
    <property type="entry name" value="PBP2_CrgA_like"/>
    <property type="match status" value="1"/>
</dbReference>
<comment type="similarity">
    <text evidence="1">Belongs to the LysR transcriptional regulatory family.</text>
</comment>
<dbReference type="AlphaFoldDB" id="A8GIM0"/>
<dbReference type="InterPro" id="IPR036390">
    <property type="entry name" value="WH_DNA-bd_sf"/>
</dbReference>
<dbReference type="GO" id="GO:0043565">
    <property type="term" value="F:sequence-specific DNA binding"/>
    <property type="evidence" value="ECO:0007669"/>
    <property type="project" value="TreeGrafter"/>
</dbReference>
<proteinExistence type="inferred from homology"/>
<reference evidence="6" key="1">
    <citation type="submission" date="2007-09" db="EMBL/GenBank/DDBJ databases">
        <title>Complete sequence of chromosome of Serratia proteamaculans 568.</title>
        <authorList>
            <consortium name="US DOE Joint Genome Institute"/>
            <person name="Copeland A."/>
            <person name="Lucas S."/>
            <person name="Lapidus A."/>
            <person name="Barry K."/>
            <person name="Glavina del Rio T."/>
            <person name="Dalin E."/>
            <person name="Tice H."/>
            <person name="Pitluck S."/>
            <person name="Chain P."/>
            <person name="Malfatti S."/>
            <person name="Shin M."/>
            <person name="Vergez L."/>
            <person name="Schmutz J."/>
            <person name="Larimer F."/>
            <person name="Land M."/>
            <person name="Hauser L."/>
            <person name="Kyrpides N."/>
            <person name="Kim E."/>
            <person name="Taghavi S."/>
            <person name="Newman L."/>
            <person name="Vangronsveld J."/>
            <person name="van der Lelie D."/>
            <person name="Richardson P."/>
        </authorList>
    </citation>
    <scope>NUCLEOTIDE SEQUENCE [LARGE SCALE GENOMIC DNA]</scope>
    <source>
        <strain evidence="6">568</strain>
    </source>
</reference>
<dbReference type="GO" id="GO:0006351">
    <property type="term" value="P:DNA-templated transcription"/>
    <property type="evidence" value="ECO:0007669"/>
    <property type="project" value="TreeGrafter"/>
</dbReference>
<dbReference type="PANTHER" id="PTHR30537:SF5">
    <property type="entry name" value="HTH-TYPE TRANSCRIPTIONAL ACTIVATOR TTDR-RELATED"/>
    <property type="match status" value="1"/>
</dbReference>
<dbReference type="SUPFAM" id="SSF46785">
    <property type="entry name" value="Winged helix' DNA-binding domain"/>
    <property type="match status" value="1"/>
</dbReference>
<dbReference type="OrthoDB" id="8437302at2"/>
<dbReference type="STRING" id="399741.Spro_3864"/>
<dbReference type="Gene3D" id="1.10.10.10">
    <property type="entry name" value="Winged helix-like DNA-binding domain superfamily/Winged helix DNA-binding domain"/>
    <property type="match status" value="1"/>
</dbReference>
<dbReference type="eggNOG" id="COG0583">
    <property type="taxonomic scope" value="Bacteria"/>
</dbReference>